<evidence type="ECO:0000313" key="3">
    <source>
        <dbReference type="Proteomes" id="UP000635565"/>
    </source>
</evidence>
<dbReference type="Gene3D" id="3.30.460.10">
    <property type="entry name" value="Beta Polymerase, domain 2"/>
    <property type="match status" value="1"/>
</dbReference>
<gene>
    <name evidence="2" type="ORF">KSZ_49570</name>
</gene>
<dbReference type="SUPFAM" id="SSF81301">
    <property type="entry name" value="Nucleotidyltransferase"/>
    <property type="match status" value="1"/>
</dbReference>
<organism evidence="2 3">
    <name type="scientific">Dictyobacter formicarum</name>
    <dbReference type="NCBI Taxonomy" id="2778368"/>
    <lineage>
        <taxon>Bacteria</taxon>
        <taxon>Bacillati</taxon>
        <taxon>Chloroflexota</taxon>
        <taxon>Ktedonobacteria</taxon>
        <taxon>Ktedonobacterales</taxon>
        <taxon>Dictyobacteraceae</taxon>
        <taxon>Dictyobacter</taxon>
    </lineage>
</organism>
<keyword evidence="3" id="KW-1185">Reference proteome</keyword>
<dbReference type="EMBL" id="BNJJ01000015">
    <property type="protein sequence ID" value="GHO86951.1"/>
    <property type="molecule type" value="Genomic_DNA"/>
</dbReference>
<dbReference type="CDD" id="cd05403">
    <property type="entry name" value="NT_KNTase_like"/>
    <property type="match status" value="1"/>
</dbReference>
<sequence length="72" mass="8263">MTVPVSLDDLIRRFDTPLIRAIMLMGSYSRGEAAPYSDVDFVCFTDETEQVYARISDNLFPEVEHLPHAWDV</sequence>
<dbReference type="InterPro" id="IPR002934">
    <property type="entry name" value="Polymerase_NTP_transf_dom"/>
</dbReference>
<proteinExistence type="predicted"/>
<accession>A0ABQ3VNI0</accession>
<protein>
    <recommendedName>
        <fullName evidence="1">Polymerase nucleotidyl transferase domain-containing protein</fullName>
    </recommendedName>
</protein>
<feature type="domain" description="Polymerase nucleotidyl transferase" evidence="1">
    <location>
        <begin position="17"/>
        <end position="50"/>
    </location>
</feature>
<comment type="caution">
    <text evidence="2">The sequence shown here is derived from an EMBL/GenBank/DDBJ whole genome shotgun (WGS) entry which is preliminary data.</text>
</comment>
<reference evidence="2 3" key="1">
    <citation type="journal article" date="2021" name="Int. J. Syst. Evol. Microbiol.">
        <title>Reticulibacter mediterranei gen. nov., sp. nov., within the new family Reticulibacteraceae fam. nov., and Ktedonospora formicarum gen. nov., sp. nov., Ktedonobacter robiniae sp. nov., Dictyobacter formicarum sp. nov. and Dictyobacter arantiisoli sp. nov., belonging to the class Ktedonobacteria.</title>
        <authorList>
            <person name="Yabe S."/>
            <person name="Zheng Y."/>
            <person name="Wang C.M."/>
            <person name="Sakai Y."/>
            <person name="Abe K."/>
            <person name="Yokota A."/>
            <person name="Donadio S."/>
            <person name="Cavaletti L."/>
            <person name="Monciardini P."/>
        </authorList>
    </citation>
    <scope>NUCLEOTIDE SEQUENCE [LARGE SCALE GENOMIC DNA]</scope>
    <source>
        <strain evidence="2 3">SOSP1-9</strain>
    </source>
</reference>
<evidence type="ECO:0000259" key="1">
    <source>
        <dbReference type="Pfam" id="PF01909"/>
    </source>
</evidence>
<name>A0ABQ3VNI0_9CHLR</name>
<dbReference type="RefSeq" id="WP_201364566.1">
    <property type="nucleotide sequence ID" value="NZ_BNJJ01000015.1"/>
</dbReference>
<dbReference type="Pfam" id="PF01909">
    <property type="entry name" value="NTP_transf_2"/>
    <property type="match status" value="1"/>
</dbReference>
<dbReference type="InterPro" id="IPR043519">
    <property type="entry name" value="NT_sf"/>
</dbReference>
<dbReference type="Proteomes" id="UP000635565">
    <property type="component" value="Unassembled WGS sequence"/>
</dbReference>
<evidence type="ECO:0000313" key="2">
    <source>
        <dbReference type="EMBL" id="GHO86951.1"/>
    </source>
</evidence>